<dbReference type="SUPFAM" id="SSF111331">
    <property type="entry name" value="NAD kinase/diacylglycerol kinase-like"/>
    <property type="match status" value="1"/>
</dbReference>
<feature type="region of interest" description="Disordered" evidence="6">
    <location>
        <begin position="1"/>
        <end position="24"/>
    </location>
</feature>
<dbReference type="PANTHER" id="PTHR20275:SF11">
    <property type="entry name" value="KINASE, PUTATIVE (AFU_ORTHOLOGUE AFUA_5G12870)-RELATED"/>
    <property type="match status" value="1"/>
</dbReference>
<keyword evidence="5" id="KW-0520">NAD</keyword>
<dbReference type="GO" id="GO:0003951">
    <property type="term" value="F:NAD+ kinase activity"/>
    <property type="evidence" value="ECO:0007669"/>
    <property type="project" value="InterPro"/>
</dbReference>
<evidence type="ECO:0000256" key="6">
    <source>
        <dbReference type="SAM" id="MobiDB-lite"/>
    </source>
</evidence>
<evidence type="ECO:0000256" key="4">
    <source>
        <dbReference type="ARBA" id="ARBA00022857"/>
    </source>
</evidence>
<dbReference type="Proteomes" id="UP000054771">
    <property type="component" value="Unassembled WGS sequence"/>
</dbReference>
<accession>A0A0U5FV16</accession>
<sequence>MQHEDPSGLDEVERRHRPLTEHSSRRTLKEVQITCYHNIKSTNWSNGHILSDSAVYNGSEALYRYGHNQFEVVLPPRTYSHRRKASLVMADDAKQIEGPDEATACFVHSLIAGEGLTPAKIANIQVSKERTKLEADIVNRSDAIDIAIDDEEDGETDKRPKSPQREVESRHLTKKQLSDMAWNVRNLSKKLDSIRLKLKVKTIFLVTKAGDESVIGSTRKLARWLLSKERGTQYMIYVENRLQVDPEFDYKGLLKEDPSVEDRVKFWDTKLASEEAHLFDLVLTLGGDGTVLYTSWIFQHIVPPVLSFALGSLGFLTKFDFNNYQNILNSVISDGVLVSLRLRFECTIMRSNPYSRETPASKKQRDLVDELIGDEPDGKLSHRPDGVVHILNDVVVDRGPNPTMSSTELFGGDEHFTTLQADGVCISTPTGSTAYNLAAGGSLSHPDNPVILITAICAHTLSFRPIILPDTIVLRVGVPYDARTSSWASFDGRQRVELLPGDYLTVSASRYPFANVLPEGKGGDDWMRSLSKTLNWNTRQRQKAMQ</sequence>
<evidence type="ECO:0000313" key="7">
    <source>
        <dbReference type="EMBL" id="CEL03377.1"/>
    </source>
</evidence>
<dbReference type="InterPro" id="IPR016064">
    <property type="entry name" value="NAD/diacylglycerol_kinase_sf"/>
</dbReference>
<dbReference type="AlphaFoldDB" id="A0A0U5FV16"/>
<dbReference type="OrthoDB" id="24581at2759"/>
<dbReference type="STRING" id="454130.A0A0U5FV16"/>
<evidence type="ECO:0000256" key="5">
    <source>
        <dbReference type="ARBA" id="ARBA00023027"/>
    </source>
</evidence>
<organism evidence="7 8">
    <name type="scientific">Aspergillus calidoustus</name>
    <dbReference type="NCBI Taxonomy" id="454130"/>
    <lineage>
        <taxon>Eukaryota</taxon>
        <taxon>Fungi</taxon>
        <taxon>Dikarya</taxon>
        <taxon>Ascomycota</taxon>
        <taxon>Pezizomycotina</taxon>
        <taxon>Eurotiomycetes</taxon>
        <taxon>Eurotiomycetidae</taxon>
        <taxon>Eurotiales</taxon>
        <taxon>Aspergillaceae</taxon>
        <taxon>Aspergillus</taxon>
        <taxon>Aspergillus subgen. Nidulantes</taxon>
    </lineage>
</organism>
<dbReference type="FunFam" id="3.40.50.10330:FF:000029">
    <property type="entry name" value="NAD+ kinase, putative"/>
    <property type="match status" value="1"/>
</dbReference>
<proteinExistence type="inferred from homology"/>
<keyword evidence="4" id="KW-0521">NADP</keyword>
<dbReference type="Gene3D" id="3.40.50.10330">
    <property type="entry name" value="Probable inorganic polyphosphate/atp-NAD kinase, domain 1"/>
    <property type="match status" value="1"/>
</dbReference>
<dbReference type="GO" id="GO:0006741">
    <property type="term" value="P:NADP+ biosynthetic process"/>
    <property type="evidence" value="ECO:0007669"/>
    <property type="project" value="InterPro"/>
</dbReference>
<comment type="similarity">
    <text evidence="1">Belongs to the NAD kinase family.</text>
</comment>
<evidence type="ECO:0000313" key="8">
    <source>
        <dbReference type="Proteomes" id="UP000054771"/>
    </source>
</evidence>
<dbReference type="PANTHER" id="PTHR20275">
    <property type="entry name" value="NAD KINASE"/>
    <property type="match status" value="1"/>
</dbReference>
<keyword evidence="8" id="KW-1185">Reference proteome</keyword>
<keyword evidence="3" id="KW-0418">Kinase</keyword>
<evidence type="ECO:0000256" key="2">
    <source>
        <dbReference type="ARBA" id="ARBA00022679"/>
    </source>
</evidence>
<dbReference type="InterPro" id="IPR002504">
    <property type="entry name" value="NADK"/>
</dbReference>
<name>A0A0U5FV16_ASPCI</name>
<evidence type="ECO:0000256" key="1">
    <source>
        <dbReference type="ARBA" id="ARBA00010995"/>
    </source>
</evidence>
<dbReference type="GO" id="GO:0019674">
    <property type="term" value="P:NAD+ metabolic process"/>
    <property type="evidence" value="ECO:0007669"/>
    <property type="project" value="InterPro"/>
</dbReference>
<dbReference type="Pfam" id="PF01513">
    <property type="entry name" value="NAD_kinase"/>
    <property type="match status" value="1"/>
</dbReference>
<dbReference type="HAMAP" id="MF_00361">
    <property type="entry name" value="NAD_kinase"/>
    <property type="match status" value="1"/>
</dbReference>
<keyword evidence="2" id="KW-0808">Transferase</keyword>
<feature type="compositionally biased region" description="Basic and acidic residues" evidence="6">
    <location>
        <begin position="156"/>
        <end position="171"/>
    </location>
</feature>
<evidence type="ECO:0008006" key="9">
    <source>
        <dbReference type="Google" id="ProtNLM"/>
    </source>
</evidence>
<dbReference type="InterPro" id="IPR017438">
    <property type="entry name" value="ATP-NAD_kinase_N"/>
</dbReference>
<dbReference type="FunFam" id="2.60.200.30:FF:000008">
    <property type="entry name" value="Putative NAD+ kinase"/>
    <property type="match status" value="1"/>
</dbReference>
<feature type="region of interest" description="Disordered" evidence="6">
    <location>
        <begin position="148"/>
        <end position="172"/>
    </location>
</feature>
<dbReference type="OMA" id="QKAFKEW"/>
<dbReference type="Gene3D" id="2.60.200.30">
    <property type="entry name" value="Probable inorganic polyphosphate/atp-NAD kinase, domain 2"/>
    <property type="match status" value="1"/>
</dbReference>
<evidence type="ECO:0000256" key="3">
    <source>
        <dbReference type="ARBA" id="ARBA00022777"/>
    </source>
</evidence>
<reference evidence="8" key="1">
    <citation type="journal article" date="2016" name="Genome Announc.">
        <title>Draft genome sequences of fungus Aspergillus calidoustus.</title>
        <authorList>
            <person name="Horn F."/>
            <person name="Linde J."/>
            <person name="Mattern D.J."/>
            <person name="Walther G."/>
            <person name="Guthke R."/>
            <person name="Scherlach K."/>
            <person name="Martin K."/>
            <person name="Brakhage A.A."/>
            <person name="Petzke L."/>
            <person name="Valiante V."/>
        </authorList>
    </citation>
    <scope>NUCLEOTIDE SEQUENCE [LARGE SCALE GENOMIC DNA]</scope>
    <source>
        <strain evidence="8">SF006504</strain>
    </source>
</reference>
<gene>
    <name evidence="7" type="ORF">ASPCAL04532</name>
</gene>
<dbReference type="Pfam" id="PF20143">
    <property type="entry name" value="NAD_kinase_C"/>
    <property type="match status" value="1"/>
</dbReference>
<protein>
    <recommendedName>
        <fullName evidence="9">NAD+ kinase</fullName>
    </recommendedName>
</protein>
<dbReference type="InterPro" id="IPR017437">
    <property type="entry name" value="ATP-NAD_kinase_PpnK-typ_C"/>
</dbReference>
<dbReference type="EMBL" id="CDMC01000003">
    <property type="protein sequence ID" value="CEL03377.1"/>
    <property type="molecule type" value="Genomic_DNA"/>
</dbReference>